<feature type="transmembrane region" description="Helical" evidence="1">
    <location>
        <begin position="375"/>
        <end position="397"/>
    </location>
</feature>
<feature type="transmembrane region" description="Helical" evidence="1">
    <location>
        <begin position="271"/>
        <end position="289"/>
    </location>
</feature>
<feature type="transmembrane region" description="Helical" evidence="1">
    <location>
        <begin position="548"/>
        <end position="571"/>
    </location>
</feature>
<evidence type="ECO:0000313" key="3">
    <source>
        <dbReference type="Proteomes" id="UP000183642"/>
    </source>
</evidence>
<dbReference type="AlphaFoldDB" id="A0A1I5C2F9"/>
<feature type="transmembrane region" description="Helical" evidence="1">
    <location>
        <begin position="207"/>
        <end position="228"/>
    </location>
</feature>
<keyword evidence="1" id="KW-0472">Membrane</keyword>
<protein>
    <recommendedName>
        <fullName evidence="4">Transmembrane protein</fullName>
    </recommendedName>
</protein>
<evidence type="ECO:0000256" key="1">
    <source>
        <dbReference type="SAM" id="Phobius"/>
    </source>
</evidence>
<feature type="transmembrane region" description="Helical" evidence="1">
    <location>
        <begin position="176"/>
        <end position="195"/>
    </location>
</feature>
<evidence type="ECO:0000313" key="2">
    <source>
        <dbReference type="EMBL" id="SFN81203.1"/>
    </source>
</evidence>
<gene>
    <name evidence="2" type="ORF">SAMN05660359_00051</name>
</gene>
<dbReference type="RefSeq" id="WP_208976587.1">
    <property type="nucleotide sequence ID" value="NZ_FOWE01000001.1"/>
</dbReference>
<organism evidence="2 3">
    <name type="scientific">Geodermatophilus obscurus</name>
    <dbReference type="NCBI Taxonomy" id="1861"/>
    <lineage>
        <taxon>Bacteria</taxon>
        <taxon>Bacillati</taxon>
        <taxon>Actinomycetota</taxon>
        <taxon>Actinomycetes</taxon>
        <taxon>Geodermatophilales</taxon>
        <taxon>Geodermatophilaceae</taxon>
        <taxon>Geodermatophilus</taxon>
    </lineage>
</organism>
<keyword evidence="3" id="KW-1185">Reference proteome</keyword>
<dbReference type="EMBL" id="FOWE01000001">
    <property type="protein sequence ID" value="SFN81203.1"/>
    <property type="molecule type" value="Genomic_DNA"/>
</dbReference>
<feature type="transmembrane region" description="Helical" evidence="1">
    <location>
        <begin position="343"/>
        <end position="363"/>
    </location>
</feature>
<evidence type="ECO:0008006" key="4">
    <source>
        <dbReference type="Google" id="ProtNLM"/>
    </source>
</evidence>
<sequence>MTGPLQRSLDAATAPDRSPWPARVLALAAAVVVTGPALGPGHVNLLDMVSVPRQDLDLDALGLGSSLPRAVPLDGATALATAVVPGDLVQKAVLLLTVAAAVLGAARLVPPDAGGRRGLAGAVAGLTYGWSPYLAERLLLGHWGVLLGWAALPWIVRAGLRVRAGEPRSWARLVLAAAPAALTPTGSLLAAGAVLAGTGLRRAPRALAAVALLSAPWGVAGLLSPAAATSDPDGVAAFAARGENWSGAVGALLGTGGVWNAGAVPDSRTSALVPLVTALLLGLAVAGWAARPVRAGAGARLLVLGAAGLLLAAAGALPGTSALLEAAVSGVPGAGLLRDGQKWIAWLALPLAVGAGLGARRAVAAVGTVLPRPAALAVGGLALVLPLVAVPDLAWGVGGRLQPAPWPADWQTVRDVLADDDADDDAPGDVLVLPAGTYRAFAWNDGRTQLDPAARWLTRPVVSDDTLVVGGVAVRGEDARAAEALAAAGDPARLARLGVGWVLVERGTPGPGVPPAVAALPVVVDGPDLRLHRVPGAVEGPRPGAGRAAAVVLAHGAALGAVAGAALWITVSASTVALRRRPSGKEVAA</sequence>
<feature type="transmembrane region" description="Helical" evidence="1">
    <location>
        <begin position="138"/>
        <end position="156"/>
    </location>
</feature>
<feature type="transmembrane region" description="Helical" evidence="1">
    <location>
        <begin position="20"/>
        <end position="39"/>
    </location>
</feature>
<dbReference type="Proteomes" id="UP000183642">
    <property type="component" value="Unassembled WGS sequence"/>
</dbReference>
<accession>A0A1I5C2F9</accession>
<reference evidence="3" key="1">
    <citation type="submission" date="2016-10" db="EMBL/GenBank/DDBJ databases">
        <authorList>
            <person name="Varghese N."/>
            <person name="Submissions S."/>
        </authorList>
    </citation>
    <scope>NUCLEOTIDE SEQUENCE [LARGE SCALE GENOMIC DNA]</scope>
    <source>
        <strain evidence="3">DSM 43161</strain>
    </source>
</reference>
<keyword evidence="1" id="KW-0812">Transmembrane</keyword>
<keyword evidence="1" id="KW-1133">Transmembrane helix</keyword>
<name>A0A1I5C2F9_9ACTN</name>
<feature type="transmembrane region" description="Helical" evidence="1">
    <location>
        <begin position="301"/>
        <end position="323"/>
    </location>
</feature>
<proteinExistence type="predicted"/>